<evidence type="ECO:0000256" key="4">
    <source>
        <dbReference type="ARBA" id="ARBA00022793"/>
    </source>
</evidence>
<dbReference type="PANTHER" id="PTHR22854:SF2">
    <property type="entry name" value="INDOLE-3-GLYCEROL-PHOSPHATE SYNTHASE"/>
    <property type="match status" value="1"/>
</dbReference>
<accession>A0ABY1JDZ6</accession>
<dbReference type="EC" id="4.1.1.48" evidence="8"/>
<protein>
    <recommendedName>
        <fullName evidence="8">Indole-3-glycerol phosphate synthase</fullName>
        <shortName evidence="8">IGPS</shortName>
        <ecNumber evidence="8">4.1.1.48</ecNumber>
    </recommendedName>
</protein>
<dbReference type="InterPro" id="IPR011060">
    <property type="entry name" value="RibuloseP-bd_barrel"/>
</dbReference>
<keyword evidence="11" id="KW-1185">Reference proteome</keyword>
<keyword evidence="6 8" id="KW-0057">Aromatic amino acid biosynthesis</keyword>
<name>A0ABY1JDZ6_9BACT</name>
<comment type="caution">
    <text evidence="10">The sequence shown here is derived from an EMBL/GenBank/DDBJ whole genome shotgun (WGS) entry which is preliminary data.</text>
</comment>
<feature type="domain" description="Indole-3-glycerol phosphate synthase" evidence="9">
    <location>
        <begin position="10"/>
        <end position="244"/>
    </location>
</feature>
<comment type="pathway">
    <text evidence="2 8">Amino-acid biosynthesis; L-tryptophan biosynthesis; L-tryptophan from chorismate: step 4/5.</text>
</comment>
<organism evidence="10 11">
    <name type="scientific">Acetomicrobium flavidum</name>
    <dbReference type="NCBI Taxonomy" id="49896"/>
    <lineage>
        <taxon>Bacteria</taxon>
        <taxon>Thermotogati</taxon>
        <taxon>Synergistota</taxon>
        <taxon>Synergistia</taxon>
        <taxon>Synergistales</taxon>
        <taxon>Acetomicrobiaceae</taxon>
        <taxon>Acetomicrobium</taxon>
    </lineage>
</organism>
<dbReference type="Proteomes" id="UP000185093">
    <property type="component" value="Unassembled WGS sequence"/>
</dbReference>
<dbReference type="InterPro" id="IPR045186">
    <property type="entry name" value="Indole-3-glycerol_P_synth"/>
</dbReference>
<reference evidence="10 11" key="1">
    <citation type="submission" date="2016-11" db="EMBL/GenBank/DDBJ databases">
        <authorList>
            <person name="Varghese N."/>
            <person name="Submissions S."/>
        </authorList>
    </citation>
    <scope>NUCLEOTIDE SEQUENCE [LARGE SCALE GENOMIC DNA]</scope>
    <source>
        <strain evidence="10 11">DSM 20664</strain>
    </source>
</reference>
<evidence type="ECO:0000313" key="11">
    <source>
        <dbReference type="Proteomes" id="UP000185093"/>
    </source>
</evidence>
<dbReference type="InterPro" id="IPR013798">
    <property type="entry name" value="Indole-3-glycerol_P_synth_dom"/>
</dbReference>
<keyword evidence="5 8" id="KW-0822">Tryptophan biosynthesis</keyword>
<comment type="catalytic activity">
    <reaction evidence="1 8">
        <text>1-(2-carboxyphenylamino)-1-deoxy-D-ribulose 5-phosphate + H(+) = (1S,2R)-1-C-(indol-3-yl)glycerol 3-phosphate + CO2 + H2O</text>
        <dbReference type="Rhea" id="RHEA:23476"/>
        <dbReference type="ChEBI" id="CHEBI:15377"/>
        <dbReference type="ChEBI" id="CHEBI:15378"/>
        <dbReference type="ChEBI" id="CHEBI:16526"/>
        <dbReference type="ChEBI" id="CHEBI:58613"/>
        <dbReference type="ChEBI" id="CHEBI:58866"/>
        <dbReference type="EC" id="4.1.1.48"/>
    </reaction>
</comment>
<evidence type="ECO:0000256" key="1">
    <source>
        <dbReference type="ARBA" id="ARBA00001633"/>
    </source>
</evidence>
<evidence type="ECO:0000259" key="9">
    <source>
        <dbReference type="Pfam" id="PF00218"/>
    </source>
</evidence>
<keyword evidence="4 8" id="KW-0210">Decarboxylase</keyword>
<dbReference type="InterPro" id="IPR013785">
    <property type="entry name" value="Aldolase_TIM"/>
</dbReference>
<dbReference type="InterPro" id="IPR001468">
    <property type="entry name" value="Indole-3-GlycerolPSynthase_CS"/>
</dbReference>
<keyword evidence="7 8" id="KW-0456">Lyase</keyword>
<sequence length="249" mass="27626">MILDQIVSKKYEELMNIKAPKRSLYDALSCDDISIIAEIKRASPSAGAIAEDVDAANRARQYEAGGARAISVVTERHFFKGDLKMLQLAKESSNLPILRKDFMFDELQIYESLFAGADAVLFIVSILKGNKLCDLVKLAQDLGMETLVEVHDEDELTEALKSDAKAIGFNNRDLKTMTVDMGRCESLIKAFHLLEPGSERKLVAESGVRTKEDVKRLQELGFDGILIGETLMRSSNPTSLLKELLGDTR</sequence>
<evidence type="ECO:0000256" key="6">
    <source>
        <dbReference type="ARBA" id="ARBA00023141"/>
    </source>
</evidence>
<dbReference type="CDD" id="cd00331">
    <property type="entry name" value="IGPS"/>
    <property type="match status" value="1"/>
</dbReference>
<comment type="similarity">
    <text evidence="8">Belongs to the TrpC family.</text>
</comment>
<evidence type="ECO:0000256" key="8">
    <source>
        <dbReference type="HAMAP-Rule" id="MF_00134"/>
    </source>
</evidence>
<evidence type="ECO:0000313" key="10">
    <source>
        <dbReference type="EMBL" id="SIN70899.1"/>
    </source>
</evidence>
<dbReference type="Gene3D" id="3.20.20.70">
    <property type="entry name" value="Aldolase class I"/>
    <property type="match status" value="1"/>
</dbReference>
<evidence type="ECO:0000256" key="2">
    <source>
        <dbReference type="ARBA" id="ARBA00004696"/>
    </source>
</evidence>
<evidence type="ECO:0000256" key="5">
    <source>
        <dbReference type="ARBA" id="ARBA00022822"/>
    </source>
</evidence>
<gene>
    <name evidence="8" type="primary">trpC</name>
    <name evidence="10" type="ORF">SAMN05444368_1375</name>
</gene>
<keyword evidence="3 8" id="KW-0028">Amino-acid biosynthesis</keyword>
<dbReference type="RefSeq" id="WP_074199721.1">
    <property type="nucleotide sequence ID" value="NZ_FSQZ01000001.1"/>
</dbReference>
<dbReference type="HAMAP" id="MF_00134_B">
    <property type="entry name" value="IGPS_B"/>
    <property type="match status" value="1"/>
</dbReference>
<dbReference type="HAMAP" id="MF_00134_A">
    <property type="entry name" value="IGPS_A"/>
    <property type="match status" value="1"/>
</dbReference>
<evidence type="ECO:0000256" key="3">
    <source>
        <dbReference type="ARBA" id="ARBA00022605"/>
    </source>
</evidence>
<proteinExistence type="inferred from homology"/>
<dbReference type="PROSITE" id="PS00614">
    <property type="entry name" value="IGPS"/>
    <property type="match status" value="1"/>
</dbReference>
<evidence type="ECO:0000256" key="7">
    <source>
        <dbReference type="ARBA" id="ARBA00023239"/>
    </source>
</evidence>
<dbReference type="PANTHER" id="PTHR22854">
    <property type="entry name" value="TRYPTOPHAN BIOSYNTHESIS PROTEIN"/>
    <property type="match status" value="1"/>
</dbReference>
<dbReference type="EMBL" id="FSQZ01000001">
    <property type="protein sequence ID" value="SIN70899.1"/>
    <property type="molecule type" value="Genomic_DNA"/>
</dbReference>
<dbReference type="SUPFAM" id="SSF51366">
    <property type="entry name" value="Ribulose-phoshate binding barrel"/>
    <property type="match status" value="1"/>
</dbReference>
<dbReference type="NCBIfam" id="NF001377">
    <property type="entry name" value="PRK00278.2-4"/>
    <property type="match status" value="1"/>
</dbReference>
<dbReference type="Pfam" id="PF00218">
    <property type="entry name" value="IGPS"/>
    <property type="match status" value="1"/>
</dbReference>